<evidence type="ECO:0000259" key="12">
    <source>
        <dbReference type="PROSITE" id="PS51198"/>
    </source>
</evidence>
<keyword evidence="5 10" id="KW-0067">ATP-binding</keyword>
<reference evidence="14 15" key="1">
    <citation type="submission" date="2017-02" db="EMBL/GenBank/DDBJ databases">
        <authorList>
            <person name="Peterson S.W."/>
        </authorList>
    </citation>
    <scope>NUCLEOTIDE SEQUENCE [LARGE SCALE GENOMIC DNA]</scope>
    <source>
        <strain evidence="14 15">LMG 22410</strain>
    </source>
</reference>
<keyword evidence="6" id="KW-0413">Isomerase</keyword>
<keyword evidence="2 10" id="KW-0547">Nucleotide-binding</keyword>
<evidence type="ECO:0000256" key="4">
    <source>
        <dbReference type="ARBA" id="ARBA00022806"/>
    </source>
</evidence>
<dbReference type="EC" id="5.6.2.4" evidence="8"/>
<dbReference type="GO" id="GO:0003677">
    <property type="term" value="F:DNA binding"/>
    <property type="evidence" value="ECO:0007669"/>
    <property type="project" value="InterPro"/>
</dbReference>
<comment type="catalytic activity">
    <reaction evidence="7">
        <text>Couples ATP hydrolysis with the unwinding of duplex DNA by translocating in the 3'-5' direction.</text>
        <dbReference type="EC" id="5.6.2.4"/>
    </reaction>
</comment>
<dbReference type="PANTHER" id="PTHR11070">
    <property type="entry name" value="UVRD / RECB / PCRA DNA HELICASE FAMILY MEMBER"/>
    <property type="match status" value="1"/>
</dbReference>
<evidence type="ECO:0000256" key="7">
    <source>
        <dbReference type="ARBA" id="ARBA00034617"/>
    </source>
</evidence>
<evidence type="ECO:0000256" key="9">
    <source>
        <dbReference type="ARBA" id="ARBA00048988"/>
    </source>
</evidence>
<dbReference type="Pfam" id="PF00580">
    <property type="entry name" value="UvrD-helicase"/>
    <property type="match status" value="1"/>
</dbReference>
<feature type="region of interest" description="Disordered" evidence="11">
    <location>
        <begin position="544"/>
        <end position="583"/>
    </location>
</feature>
<dbReference type="InterPro" id="IPR014016">
    <property type="entry name" value="UvrD-like_ATP-bd"/>
</dbReference>
<evidence type="ECO:0000256" key="1">
    <source>
        <dbReference type="ARBA" id="ARBA00009922"/>
    </source>
</evidence>
<dbReference type="Gene3D" id="1.10.10.160">
    <property type="match status" value="1"/>
</dbReference>
<keyword evidence="15" id="KW-1185">Reference proteome</keyword>
<evidence type="ECO:0000313" key="15">
    <source>
        <dbReference type="Proteomes" id="UP000195787"/>
    </source>
</evidence>
<proteinExistence type="inferred from homology"/>
<feature type="domain" description="UvrD-like helicase ATP-binding" evidence="12">
    <location>
        <begin position="19"/>
        <end position="299"/>
    </location>
</feature>
<dbReference type="Gene3D" id="3.40.50.300">
    <property type="entry name" value="P-loop containing nucleotide triphosphate hydrolases"/>
    <property type="match status" value="3"/>
</dbReference>
<dbReference type="GO" id="GO:0000725">
    <property type="term" value="P:recombinational repair"/>
    <property type="evidence" value="ECO:0007669"/>
    <property type="project" value="TreeGrafter"/>
</dbReference>
<evidence type="ECO:0000256" key="3">
    <source>
        <dbReference type="ARBA" id="ARBA00022801"/>
    </source>
</evidence>
<dbReference type="OrthoDB" id="9806690at2"/>
<evidence type="ECO:0000256" key="6">
    <source>
        <dbReference type="ARBA" id="ARBA00023235"/>
    </source>
</evidence>
<evidence type="ECO:0000313" key="14">
    <source>
        <dbReference type="EMBL" id="SJM60420.1"/>
    </source>
</evidence>
<dbReference type="Pfam" id="PF13361">
    <property type="entry name" value="UvrD_C"/>
    <property type="match status" value="2"/>
</dbReference>
<evidence type="ECO:0000256" key="11">
    <source>
        <dbReference type="SAM" id="MobiDB-lite"/>
    </source>
</evidence>
<keyword evidence="4 10" id="KW-0347">Helicase</keyword>
<protein>
    <recommendedName>
        <fullName evidence="8">DNA 3'-5' helicase</fullName>
        <ecNumber evidence="8">5.6.2.4</ecNumber>
    </recommendedName>
</protein>
<dbReference type="EMBL" id="FUHU01000028">
    <property type="protein sequence ID" value="SJM60420.1"/>
    <property type="molecule type" value="Genomic_DNA"/>
</dbReference>
<sequence>MTDAAVGGSEVPGADDILSRLDEQQQRAATALTGPVCILAGAGTGKTRTITHRLAYGVATGAIDPQRVMALTFTTKAAGEMRARLLALGAGGVHTRTFHAAALSQLGYFWPRVLGTRVAEILPGKVSTVADAAAQLQMRLDTPTLRDVAGEIEWRKARSLTIEGYAEAAKHRGMPGGLGIDAVVDLHLAYERMKDDRRQLDFEDVLLATAGMLSREPGVLQQVRDQYRYFTVDEYQDVSPVQAQLLELWLGQRRDVCVVGDPNQTIYSFAGADPTSLSKFRSDYQDARVIELTQSYRSQANVVHAANSLARAGVQGSMSLELEPMRKDGEALRILTAATDAAEAQAIAQSVRELIDRGASAAEIAVLVRFHAQSPPIERAIRDQGVAVRSDSGKFFSLPLVRRLTTVIRTSDDGRPLFQQVVDLAHEAGWSSKEPEAHGAERAEWAAGQSLVRMAEEAAAGTTMRQFSQQLDALAASDSDPKTNAVTIATMHAAKGLEWDHVIVAGLSEGLMPISYARTDAEIDEERRLLYVAVTRARESITLTRSEASGHSRRAPSRFLRSLAAPTARTGRRTPGQAPRDTS</sequence>
<evidence type="ECO:0000256" key="5">
    <source>
        <dbReference type="ARBA" id="ARBA00022840"/>
    </source>
</evidence>
<feature type="domain" description="UvrD-like helicase C-terminal" evidence="13">
    <location>
        <begin position="300"/>
        <end position="539"/>
    </location>
</feature>
<accession>A0A1R4FWQ3</accession>
<name>A0A1R4FWQ3_9MICO</name>
<dbReference type="GO" id="GO:0043138">
    <property type="term" value="F:3'-5' DNA helicase activity"/>
    <property type="evidence" value="ECO:0007669"/>
    <property type="project" value="UniProtKB-EC"/>
</dbReference>
<gene>
    <name evidence="14" type="ORF">CZ674_07195</name>
</gene>
<dbReference type="SUPFAM" id="SSF52540">
    <property type="entry name" value="P-loop containing nucleoside triphosphate hydrolases"/>
    <property type="match status" value="1"/>
</dbReference>
<dbReference type="CDD" id="cd17932">
    <property type="entry name" value="DEXQc_UvrD"/>
    <property type="match status" value="1"/>
</dbReference>
<dbReference type="AlphaFoldDB" id="A0A1R4FWQ3"/>
<dbReference type="PROSITE" id="PS51217">
    <property type="entry name" value="UVRD_HELICASE_CTER"/>
    <property type="match status" value="1"/>
</dbReference>
<dbReference type="Proteomes" id="UP000195787">
    <property type="component" value="Unassembled WGS sequence"/>
</dbReference>
<dbReference type="GO" id="GO:0005524">
    <property type="term" value="F:ATP binding"/>
    <property type="evidence" value="ECO:0007669"/>
    <property type="project" value="UniProtKB-UniRule"/>
</dbReference>
<dbReference type="InterPro" id="IPR000212">
    <property type="entry name" value="DNA_helicase_UvrD/REP"/>
</dbReference>
<dbReference type="PROSITE" id="PS51198">
    <property type="entry name" value="UVRD_HELICASE_ATP_BIND"/>
    <property type="match status" value="1"/>
</dbReference>
<dbReference type="GO" id="GO:0016887">
    <property type="term" value="F:ATP hydrolysis activity"/>
    <property type="evidence" value="ECO:0007669"/>
    <property type="project" value="RHEA"/>
</dbReference>
<comment type="catalytic activity">
    <reaction evidence="9">
        <text>ATP + H2O = ADP + phosphate + H(+)</text>
        <dbReference type="Rhea" id="RHEA:13065"/>
        <dbReference type="ChEBI" id="CHEBI:15377"/>
        <dbReference type="ChEBI" id="CHEBI:15378"/>
        <dbReference type="ChEBI" id="CHEBI:30616"/>
        <dbReference type="ChEBI" id="CHEBI:43474"/>
        <dbReference type="ChEBI" id="CHEBI:456216"/>
        <dbReference type="EC" id="5.6.2.4"/>
    </reaction>
</comment>
<dbReference type="PANTHER" id="PTHR11070:SF69">
    <property type="entry name" value="ATP-DEPENDENT DNA HELICASE UVRD2"/>
    <property type="match status" value="1"/>
</dbReference>
<keyword evidence="3 10" id="KW-0378">Hydrolase</keyword>
<evidence type="ECO:0000259" key="13">
    <source>
        <dbReference type="PROSITE" id="PS51217"/>
    </source>
</evidence>
<comment type="similarity">
    <text evidence="1">Belongs to the helicase family. UvrD subfamily.</text>
</comment>
<organism evidence="14 15">
    <name type="scientific">Agrococcus casei LMG 22410</name>
    <dbReference type="NCBI Taxonomy" id="1255656"/>
    <lineage>
        <taxon>Bacteria</taxon>
        <taxon>Bacillati</taxon>
        <taxon>Actinomycetota</taxon>
        <taxon>Actinomycetes</taxon>
        <taxon>Micrococcales</taxon>
        <taxon>Microbacteriaceae</taxon>
        <taxon>Agrococcus</taxon>
    </lineage>
</organism>
<feature type="binding site" evidence="10">
    <location>
        <begin position="40"/>
        <end position="47"/>
    </location>
    <ligand>
        <name>ATP</name>
        <dbReference type="ChEBI" id="CHEBI:30616"/>
    </ligand>
</feature>
<dbReference type="RefSeq" id="WP_086991866.1">
    <property type="nucleotide sequence ID" value="NZ_FUHU01000028.1"/>
</dbReference>
<evidence type="ECO:0000256" key="2">
    <source>
        <dbReference type="ARBA" id="ARBA00022741"/>
    </source>
</evidence>
<dbReference type="GO" id="GO:0005829">
    <property type="term" value="C:cytosol"/>
    <property type="evidence" value="ECO:0007669"/>
    <property type="project" value="TreeGrafter"/>
</dbReference>
<dbReference type="Gene3D" id="1.10.486.10">
    <property type="entry name" value="PCRA, domain 4"/>
    <property type="match status" value="1"/>
</dbReference>
<evidence type="ECO:0000256" key="10">
    <source>
        <dbReference type="PROSITE-ProRule" id="PRU00560"/>
    </source>
</evidence>
<evidence type="ECO:0000256" key="8">
    <source>
        <dbReference type="ARBA" id="ARBA00034808"/>
    </source>
</evidence>
<dbReference type="InterPro" id="IPR027417">
    <property type="entry name" value="P-loop_NTPase"/>
</dbReference>
<dbReference type="GeneID" id="303173002"/>
<dbReference type="InterPro" id="IPR013986">
    <property type="entry name" value="DExx_box_DNA_helicase_dom_sf"/>
</dbReference>
<dbReference type="GO" id="GO:0033202">
    <property type="term" value="C:DNA helicase complex"/>
    <property type="evidence" value="ECO:0007669"/>
    <property type="project" value="TreeGrafter"/>
</dbReference>
<dbReference type="InterPro" id="IPR014017">
    <property type="entry name" value="DNA_helicase_UvrD-like_C"/>
</dbReference>